<feature type="region of interest" description="Disordered" evidence="1">
    <location>
        <begin position="112"/>
        <end position="137"/>
    </location>
</feature>
<organism evidence="2 3">
    <name type="scientific">Diversispora epigaea</name>
    <dbReference type="NCBI Taxonomy" id="1348612"/>
    <lineage>
        <taxon>Eukaryota</taxon>
        <taxon>Fungi</taxon>
        <taxon>Fungi incertae sedis</taxon>
        <taxon>Mucoromycota</taxon>
        <taxon>Glomeromycotina</taxon>
        <taxon>Glomeromycetes</taxon>
        <taxon>Diversisporales</taxon>
        <taxon>Diversisporaceae</taxon>
        <taxon>Diversispora</taxon>
    </lineage>
</organism>
<reference evidence="2 3" key="1">
    <citation type="submission" date="2018-08" db="EMBL/GenBank/DDBJ databases">
        <title>Genome and evolution of the arbuscular mycorrhizal fungus Diversispora epigaea (formerly Glomus versiforme) and its bacterial endosymbionts.</title>
        <authorList>
            <person name="Sun X."/>
            <person name="Fei Z."/>
            <person name="Harrison M."/>
        </authorList>
    </citation>
    <scope>NUCLEOTIDE SEQUENCE [LARGE SCALE GENOMIC DNA]</scope>
    <source>
        <strain evidence="2 3">IT104</strain>
    </source>
</reference>
<proteinExistence type="predicted"/>
<comment type="caution">
    <text evidence="2">The sequence shown here is derived from an EMBL/GenBank/DDBJ whole genome shotgun (WGS) entry which is preliminary data.</text>
</comment>
<keyword evidence="3" id="KW-1185">Reference proteome</keyword>
<evidence type="ECO:0000256" key="1">
    <source>
        <dbReference type="SAM" id="MobiDB-lite"/>
    </source>
</evidence>
<evidence type="ECO:0000313" key="3">
    <source>
        <dbReference type="Proteomes" id="UP000266861"/>
    </source>
</evidence>
<accession>A0A397J5U2</accession>
<sequence>MVPFGRDPGNLMLRLVMRGRGQVLASQLPVPTGNDEPCVPFGRDPGNLMLRLVMRGRGQVLASQLPVPTGNDEPCDKIYKNVNDQEVYSEVTKDSSNNLFLVLTKDDDISSESDNVLGEGNDALSKGDNASSENDDTSNISYSSYHFKSSESDDISEITSFTSLKAIFKNIKSEYTLYYLSDKDIIRCHKIFKKEVNENDNNLVLKVFESI</sequence>
<dbReference type="AlphaFoldDB" id="A0A397J5U2"/>
<protein>
    <submittedName>
        <fullName evidence="2">Uncharacterized protein</fullName>
    </submittedName>
</protein>
<evidence type="ECO:0000313" key="2">
    <source>
        <dbReference type="EMBL" id="RHZ83689.1"/>
    </source>
</evidence>
<gene>
    <name evidence="2" type="ORF">Glove_88g51</name>
</gene>
<dbReference type="Proteomes" id="UP000266861">
    <property type="component" value="Unassembled WGS sequence"/>
</dbReference>
<dbReference type="EMBL" id="PQFF01000084">
    <property type="protein sequence ID" value="RHZ83689.1"/>
    <property type="molecule type" value="Genomic_DNA"/>
</dbReference>
<name>A0A397J5U2_9GLOM</name>
<dbReference type="OrthoDB" id="2429120at2759"/>